<dbReference type="Gene3D" id="3.90.79.10">
    <property type="entry name" value="Nucleoside Triphosphate Pyrophosphohydrolase"/>
    <property type="match status" value="1"/>
</dbReference>
<dbReference type="GO" id="GO:0016787">
    <property type="term" value="F:hydrolase activity"/>
    <property type="evidence" value="ECO:0007669"/>
    <property type="project" value="UniProtKB-KW"/>
</dbReference>
<evidence type="ECO:0000313" key="4">
    <source>
        <dbReference type="EMBL" id="TWI67201.1"/>
    </source>
</evidence>
<proteinExistence type="predicted"/>
<sequence length="199" mass="21537">MAGGESRIKAARPLHAKGGADPVAQDLARAHCTAAARAITIPMTTWRPHPHIRVVAIGLHWRNGRLLAAEVRDDAGRIKGVRPLGGAIEFGESWRAALVREFNEELGIDVIITGEPLMLENIFVHEGSTGHEVMFIAEVAFPEGAFNGQDRIDFREDNGEEIVARWFDLSDLDVDGGPSLYPTGLKGLLLASKLSTPSS</sequence>
<name>A0A562RDS1_9BRAD</name>
<dbReference type="InterPro" id="IPR015797">
    <property type="entry name" value="NUDIX_hydrolase-like_dom_sf"/>
</dbReference>
<comment type="cofactor">
    <cofactor evidence="1">
        <name>Mg(2+)</name>
        <dbReference type="ChEBI" id="CHEBI:18420"/>
    </cofactor>
</comment>
<dbReference type="PROSITE" id="PS00893">
    <property type="entry name" value="NUDIX_BOX"/>
    <property type="match status" value="1"/>
</dbReference>
<dbReference type="InterPro" id="IPR000086">
    <property type="entry name" value="NUDIX_hydrolase_dom"/>
</dbReference>
<dbReference type="SUPFAM" id="SSF55811">
    <property type="entry name" value="Nudix"/>
    <property type="match status" value="1"/>
</dbReference>
<evidence type="ECO:0000256" key="1">
    <source>
        <dbReference type="ARBA" id="ARBA00001946"/>
    </source>
</evidence>
<evidence type="ECO:0000256" key="2">
    <source>
        <dbReference type="ARBA" id="ARBA00022801"/>
    </source>
</evidence>
<dbReference type="CDD" id="cd04688">
    <property type="entry name" value="NUDIX_Hydrolase"/>
    <property type="match status" value="1"/>
</dbReference>
<dbReference type="Pfam" id="PF00293">
    <property type="entry name" value="NUDIX"/>
    <property type="match status" value="1"/>
</dbReference>
<protein>
    <submittedName>
        <fullName evidence="4">ADP-ribose pyrophosphatase YjhB (NUDIX family)</fullName>
    </submittedName>
</protein>
<feature type="domain" description="Nudix hydrolase" evidence="3">
    <location>
        <begin position="50"/>
        <end position="194"/>
    </location>
</feature>
<evidence type="ECO:0000259" key="3">
    <source>
        <dbReference type="PROSITE" id="PS51462"/>
    </source>
</evidence>
<dbReference type="EMBL" id="VLLA01000012">
    <property type="protein sequence ID" value="TWI67201.1"/>
    <property type="molecule type" value="Genomic_DNA"/>
</dbReference>
<comment type="caution">
    <text evidence="4">The sequence shown here is derived from an EMBL/GenBank/DDBJ whole genome shotgun (WGS) entry which is preliminary data.</text>
</comment>
<accession>A0A562RDS1</accession>
<reference evidence="4 5" key="1">
    <citation type="journal article" date="2015" name="Stand. Genomic Sci.">
        <title>Genomic Encyclopedia of Bacterial and Archaeal Type Strains, Phase III: the genomes of soil and plant-associated and newly described type strains.</title>
        <authorList>
            <person name="Whitman W.B."/>
            <person name="Woyke T."/>
            <person name="Klenk H.P."/>
            <person name="Zhou Y."/>
            <person name="Lilburn T.G."/>
            <person name="Beck B.J."/>
            <person name="De Vos P."/>
            <person name="Vandamme P."/>
            <person name="Eisen J.A."/>
            <person name="Garrity G."/>
            <person name="Hugenholtz P."/>
            <person name="Kyrpides N.C."/>
        </authorList>
    </citation>
    <scope>NUCLEOTIDE SEQUENCE [LARGE SCALE GENOMIC DNA]</scope>
    <source>
        <strain evidence="4 5">CGMCC 1.10948</strain>
    </source>
</reference>
<keyword evidence="5" id="KW-1185">Reference proteome</keyword>
<dbReference type="Proteomes" id="UP000316291">
    <property type="component" value="Unassembled WGS sequence"/>
</dbReference>
<dbReference type="InterPro" id="IPR020084">
    <property type="entry name" value="NUDIX_hydrolase_CS"/>
</dbReference>
<evidence type="ECO:0000313" key="5">
    <source>
        <dbReference type="Proteomes" id="UP000316291"/>
    </source>
</evidence>
<gene>
    <name evidence="4" type="ORF">IQ16_04832</name>
</gene>
<organism evidence="4 5">
    <name type="scientific">Bradyrhizobium huanghuaihaiense</name>
    <dbReference type="NCBI Taxonomy" id="990078"/>
    <lineage>
        <taxon>Bacteria</taxon>
        <taxon>Pseudomonadati</taxon>
        <taxon>Pseudomonadota</taxon>
        <taxon>Alphaproteobacteria</taxon>
        <taxon>Hyphomicrobiales</taxon>
        <taxon>Nitrobacteraceae</taxon>
        <taxon>Bradyrhizobium</taxon>
    </lineage>
</organism>
<keyword evidence="2" id="KW-0378">Hydrolase</keyword>
<dbReference type="PROSITE" id="PS51462">
    <property type="entry name" value="NUDIX"/>
    <property type="match status" value="1"/>
</dbReference>
<dbReference type="AlphaFoldDB" id="A0A562RDS1"/>